<dbReference type="Proteomes" id="UP000005239">
    <property type="component" value="Unassembled WGS sequence"/>
</dbReference>
<organism evidence="1 2">
    <name type="scientific">Pristionchus pacificus</name>
    <name type="common">Parasitic nematode worm</name>
    <dbReference type="NCBI Taxonomy" id="54126"/>
    <lineage>
        <taxon>Eukaryota</taxon>
        <taxon>Metazoa</taxon>
        <taxon>Ecdysozoa</taxon>
        <taxon>Nematoda</taxon>
        <taxon>Chromadorea</taxon>
        <taxon>Rhabditida</taxon>
        <taxon>Rhabditina</taxon>
        <taxon>Diplogasteromorpha</taxon>
        <taxon>Diplogasteroidea</taxon>
        <taxon>Neodiplogasteridae</taxon>
        <taxon>Pristionchus</taxon>
    </lineage>
</organism>
<protein>
    <submittedName>
        <fullName evidence="1">Uncharacterized protein</fullName>
    </submittedName>
</protein>
<accession>A0A2A6BYK5</accession>
<reference evidence="2" key="1">
    <citation type="journal article" date="2008" name="Nat. Genet.">
        <title>The Pristionchus pacificus genome provides a unique perspective on nematode lifestyle and parasitism.</title>
        <authorList>
            <person name="Dieterich C."/>
            <person name="Clifton S.W."/>
            <person name="Schuster L.N."/>
            <person name="Chinwalla A."/>
            <person name="Delehaunty K."/>
            <person name="Dinkelacker I."/>
            <person name="Fulton L."/>
            <person name="Fulton R."/>
            <person name="Godfrey J."/>
            <person name="Minx P."/>
            <person name="Mitreva M."/>
            <person name="Roeseler W."/>
            <person name="Tian H."/>
            <person name="Witte H."/>
            <person name="Yang S.P."/>
            <person name="Wilson R.K."/>
            <person name="Sommer R.J."/>
        </authorList>
    </citation>
    <scope>NUCLEOTIDE SEQUENCE [LARGE SCALE GENOMIC DNA]</scope>
    <source>
        <strain evidence="2">PS312</strain>
    </source>
</reference>
<name>A0A2A6BYK5_PRIPA</name>
<sequence>MSHYILTELGTATVYQNSKSDKLYESWRAHFHIANTGAGIFKTESREALAHEMFKVLRYGSHEGWYTIQK</sequence>
<keyword evidence="2" id="KW-1185">Reference proteome</keyword>
<dbReference type="AlphaFoldDB" id="A0A2A6BYK5"/>
<reference evidence="1" key="2">
    <citation type="submission" date="2022-06" db="UniProtKB">
        <authorList>
            <consortium name="EnsemblMetazoa"/>
        </authorList>
    </citation>
    <scope>IDENTIFICATION</scope>
    <source>
        <strain evidence="1">PS312</strain>
    </source>
</reference>
<dbReference type="EnsemblMetazoa" id="PPA44946.1">
    <property type="protein sequence ID" value="PPA44946.1"/>
    <property type="gene ID" value="WBGene00283315"/>
</dbReference>
<proteinExistence type="predicted"/>
<accession>A0A8R1V2L7</accession>
<evidence type="ECO:0000313" key="2">
    <source>
        <dbReference type="Proteomes" id="UP000005239"/>
    </source>
</evidence>
<evidence type="ECO:0000313" key="1">
    <source>
        <dbReference type="EnsemblMetazoa" id="PPA44946.1"/>
    </source>
</evidence>
<gene>
    <name evidence="1" type="primary">WBGene00283315</name>
</gene>